<organism evidence="1 2">
    <name type="scientific">Purpureocillium lilacinum</name>
    <name type="common">Paecilomyces lilacinus</name>
    <dbReference type="NCBI Taxonomy" id="33203"/>
    <lineage>
        <taxon>Eukaryota</taxon>
        <taxon>Fungi</taxon>
        <taxon>Dikarya</taxon>
        <taxon>Ascomycota</taxon>
        <taxon>Pezizomycotina</taxon>
        <taxon>Sordariomycetes</taxon>
        <taxon>Hypocreomycetidae</taxon>
        <taxon>Hypocreales</taxon>
        <taxon>Ophiocordycipitaceae</taxon>
        <taxon>Purpureocillium</taxon>
    </lineage>
</organism>
<comment type="caution">
    <text evidence="1">The sequence shown here is derived from an EMBL/GenBank/DDBJ whole genome shotgun (WGS) entry which is preliminary data.</text>
</comment>
<evidence type="ECO:0000313" key="2">
    <source>
        <dbReference type="Proteomes" id="UP001638806"/>
    </source>
</evidence>
<accession>A0ACC4DHX0</accession>
<dbReference type="EMBL" id="JBGNUJ010000010">
    <property type="protein sequence ID" value="KAL3955442.1"/>
    <property type="molecule type" value="Genomic_DNA"/>
</dbReference>
<reference evidence="1" key="1">
    <citation type="submission" date="2024-12" db="EMBL/GenBank/DDBJ databases">
        <title>Comparative genomics and development of molecular markers within Purpureocillium lilacinum and among Purpureocillium species.</title>
        <authorList>
            <person name="Yeh Z.-Y."/>
            <person name="Ni N.-T."/>
            <person name="Lo P.-H."/>
            <person name="Mushyakhwo K."/>
            <person name="Lin C.-F."/>
            <person name="Nai Y.-S."/>
        </authorList>
    </citation>
    <scope>NUCLEOTIDE SEQUENCE</scope>
    <source>
        <strain evidence="1">NCHU-NPUST-175</strain>
    </source>
</reference>
<dbReference type="Proteomes" id="UP001638806">
    <property type="component" value="Unassembled WGS sequence"/>
</dbReference>
<name>A0ACC4DHX0_PURLI</name>
<evidence type="ECO:0000313" key="1">
    <source>
        <dbReference type="EMBL" id="KAL3955442.1"/>
    </source>
</evidence>
<proteinExistence type="predicted"/>
<protein>
    <submittedName>
        <fullName evidence="1">Uncharacterized protein</fullName>
    </submittedName>
</protein>
<gene>
    <name evidence="1" type="ORF">ACCO45_011005</name>
</gene>
<sequence length="523" mass="57127">MDSSPLVKAHDHARAAAVATRQAQQATTSDTTVAISEHTHAAGEFANAARSTTSLEALRTLKLLEEHHRRLAEILKLPPEPTSQTGDDEEEMGEKASVQDEKGESATGQQPVSRKDGVHKGAQLPGLAQQRRIATREMSSSIASNLASARGIRSKYRGQPLSPSVSNDQAPGNVDPHPRRDGSKAKMQDIIDHQTGKPTWVPPTASPRRQDIRTKGPSSPRTEVASAPPTEDAGYARFYNTFGSLINKISAPLAFAGLPLIQEEPTSEEAADPAEATTASRRPRSARPPLSQLGPRLVQDLLQGYHESVGERGHSASDSFYVVPTSGHTMSYANILTYAEKEKRRLEASAHSDLAPPAEEDEDDFVDARETLVPLSPGARRRAARNQSHMEKGLRNTIEELSMENKSLKDMLDNVSKRLHAFEASSQHSAMALAESYRVMRPGSPSATHASGKAVDDALRKKALDMEEQLGAAVKQMERLEKDNRKMQKTLDKYREKWEMLKAGAKARREAQAGESVEDARQS</sequence>
<keyword evidence="2" id="KW-1185">Reference proteome</keyword>